<name>A0ABT5KKD0_9BURK</name>
<dbReference type="Pfam" id="PF13727">
    <property type="entry name" value="CoA_binding_3"/>
    <property type="match status" value="1"/>
</dbReference>
<evidence type="ECO:0000259" key="8">
    <source>
        <dbReference type="Pfam" id="PF02397"/>
    </source>
</evidence>
<keyword evidence="5 7" id="KW-1133">Transmembrane helix</keyword>
<dbReference type="SUPFAM" id="SSF51735">
    <property type="entry name" value="NAD(P)-binding Rossmann-fold domains"/>
    <property type="match status" value="1"/>
</dbReference>
<evidence type="ECO:0000313" key="10">
    <source>
        <dbReference type="Proteomes" id="UP001221189"/>
    </source>
</evidence>
<sequence length="463" mass="51649">MFEDRSYKRTFYSAPQSVESLIAAFLEPGIIVLCFLAVSAYFDEPILRSGLTLCLLVFALTFPGRNRFSGSSSISAAVDLLSSWGALLVILALCGYATNSMGYFENKVLYWWAGLTPVLQIIAIQIGRWERARRTRGARRGAVIVGAGPLGAKVARALNAGPDQGRDFLGYFEDRQDDRLHEDANNKLLGKLSDLSEYVRAHSIREVYITLPLGSQPRIVQLLEQVQGTTASLFFVPDVFGISIIQGRLQDMNGVPVVGICETPFTGTNELIKRISDIILASLILVLISPILIAVAIGVKRSSPGPIIFKQRRNGLDGEEIIVYKFRSMRTQDNGPVVKQATKEDPRITKFGAFIRRTSLDELPQFINVLQGQMSIVGPRPHAVAHNEQYRKLIKAYMVRHKVKPGITGWAQVNGLRGETDTIDKMEARVEYDLEYLRNWSLGLDLQIIARTARLMLFDRNAY</sequence>
<accession>A0ABT5KKD0</accession>
<dbReference type="NCBIfam" id="TIGR03025">
    <property type="entry name" value="EPS_sugtrans"/>
    <property type="match status" value="1"/>
</dbReference>
<dbReference type="NCBIfam" id="TIGR03023">
    <property type="entry name" value="WcaJ_sugtrans"/>
    <property type="match status" value="1"/>
</dbReference>
<feature type="transmembrane region" description="Helical" evidence="7">
    <location>
        <begin position="76"/>
        <end position="98"/>
    </location>
</feature>
<evidence type="ECO:0000256" key="7">
    <source>
        <dbReference type="SAM" id="Phobius"/>
    </source>
</evidence>
<evidence type="ECO:0000256" key="5">
    <source>
        <dbReference type="ARBA" id="ARBA00022989"/>
    </source>
</evidence>
<feature type="transmembrane region" description="Helical" evidence="7">
    <location>
        <begin position="21"/>
        <end position="40"/>
    </location>
</feature>
<feature type="transmembrane region" description="Helical" evidence="7">
    <location>
        <begin position="46"/>
        <end position="64"/>
    </location>
</feature>
<dbReference type="RefSeq" id="WP_273602401.1">
    <property type="nucleotide sequence ID" value="NZ_JAQQXT010000021.1"/>
</dbReference>
<protein>
    <submittedName>
        <fullName evidence="9">Undecaprenyl-phosphate glucose phosphotransferase</fullName>
        <ecNumber evidence="9">2.7.8.31</ecNumber>
    </submittedName>
</protein>
<evidence type="ECO:0000256" key="4">
    <source>
        <dbReference type="ARBA" id="ARBA00022692"/>
    </source>
</evidence>
<keyword evidence="3 9" id="KW-0808">Transferase</keyword>
<feature type="transmembrane region" description="Helical" evidence="7">
    <location>
        <begin position="110"/>
        <end position="129"/>
    </location>
</feature>
<keyword evidence="4 7" id="KW-0812">Transmembrane</keyword>
<comment type="similarity">
    <text evidence="2">Belongs to the bacterial sugar transferase family.</text>
</comment>
<reference evidence="9 10" key="1">
    <citation type="submission" date="2022-10" db="EMBL/GenBank/DDBJ databases">
        <title>Paucibacter sp. hw1 Genome sequencing.</title>
        <authorList>
            <person name="Park S."/>
        </authorList>
    </citation>
    <scope>NUCLEOTIDE SEQUENCE [LARGE SCALE GENOMIC DNA]</scope>
    <source>
        <strain evidence="10">hw1</strain>
    </source>
</reference>
<evidence type="ECO:0000256" key="1">
    <source>
        <dbReference type="ARBA" id="ARBA00004141"/>
    </source>
</evidence>
<dbReference type="InterPro" id="IPR017473">
    <property type="entry name" value="Undecaprenyl-P_gluc_Ptfrase"/>
</dbReference>
<dbReference type="InterPro" id="IPR003362">
    <property type="entry name" value="Bact_transf"/>
</dbReference>
<dbReference type="GO" id="GO:0089702">
    <property type="term" value="F:undecaprenyl-phosphate glucose phosphotransferase activity"/>
    <property type="evidence" value="ECO:0007669"/>
    <property type="project" value="UniProtKB-EC"/>
</dbReference>
<feature type="domain" description="Bacterial sugar transferase" evidence="8">
    <location>
        <begin position="273"/>
        <end position="457"/>
    </location>
</feature>
<keyword evidence="6 7" id="KW-0472">Membrane</keyword>
<organism evidence="9 10">
    <name type="scientific">Roseateles albus</name>
    <dbReference type="NCBI Taxonomy" id="2987525"/>
    <lineage>
        <taxon>Bacteria</taxon>
        <taxon>Pseudomonadati</taxon>
        <taxon>Pseudomonadota</taxon>
        <taxon>Betaproteobacteria</taxon>
        <taxon>Burkholderiales</taxon>
        <taxon>Sphaerotilaceae</taxon>
        <taxon>Roseateles</taxon>
    </lineage>
</organism>
<feature type="transmembrane region" description="Helical" evidence="7">
    <location>
        <begin position="278"/>
        <end position="299"/>
    </location>
</feature>
<dbReference type="Pfam" id="PF02397">
    <property type="entry name" value="Bac_transf"/>
    <property type="match status" value="1"/>
</dbReference>
<comment type="subcellular location">
    <subcellularLocation>
        <location evidence="1">Membrane</location>
        <topology evidence="1">Multi-pass membrane protein</topology>
    </subcellularLocation>
</comment>
<dbReference type="EMBL" id="JAQQXT010000021">
    <property type="protein sequence ID" value="MDC8774398.1"/>
    <property type="molecule type" value="Genomic_DNA"/>
</dbReference>
<dbReference type="InterPro" id="IPR017475">
    <property type="entry name" value="EPS_sugar_tfrase"/>
</dbReference>
<gene>
    <name evidence="9" type="ORF">PRZ03_22775</name>
</gene>
<dbReference type="Proteomes" id="UP001221189">
    <property type="component" value="Unassembled WGS sequence"/>
</dbReference>
<dbReference type="InterPro" id="IPR036291">
    <property type="entry name" value="NAD(P)-bd_dom_sf"/>
</dbReference>
<dbReference type="PANTHER" id="PTHR30576">
    <property type="entry name" value="COLANIC BIOSYNTHESIS UDP-GLUCOSE LIPID CARRIER TRANSFERASE"/>
    <property type="match status" value="1"/>
</dbReference>
<dbReference type="Gene3D" id="3.40.50.720">
    <property type="entry name" value="NAD(P)-binding Rossmann-like Domain"/>
    <property type="match status" value="1"/>
</dbReference>
<proteinExistence type="inferred from homology"/>
<keyword evidence="10" id="KW-1185">Reference proteome</keyword>
<evidence type="ECO:0000256" key="2">
    <source>
        <dbReference type="ARBA" id="ARBA00006464"/>
    </source>
</evidence>
<comment type="caution">
    <text evidence="9">The sequence shown here is derived from an EMBL/GenBank/DDBJ whole genome shotgun (WGS) entry which is preliminary data.</text>
</comment>
<dbReference type="EC" id="2.7.8.31" evidence="9"/>
<evidence type="ECO:0000313" key="9">
    <source>
        <dbReference type="EMBL" id="MDC8774398.1"/>
    </source>
</evidence>
<evidence type="ECO:0000256" key="6">
    <source>
        <dbReference type="ARBA" id="ARBA00023136"/>
    </source>
</evidence>
<dbReference type="PANTHER" id="PTHR30576:SF21">
    <property type="entry name" value="UDP-GLUCOSE:UNDECAPRENYL-PHOSPHATE GLUCOSE-1-PHOSPHATE TRANSFERASE"/>
    <property type="match status" value="1"/>
</dbReference>
<evidence type="ECO:0000256" key="3">
    <source>
        <dbReference type="ARBA" id="ARBA00022679"/>
    </source>
</evidence>